<dbReference type="AlphaFoldDB" id="A0A6G0WL26"/>
<evidence type="ECO:0000313" key="2">
    <source>
        <dbReference type="Proteomes" id="UP000481153"/>
    </source>
</evidence>
<dbReference type="Proteomes" id="UP000481153">
    <property type="component" value="Unassembled WGS sequence"/>
</dbReference>
<comment type="caution">
    <text evidence="1">The sequence shown here is derived from an EMBL/GenBank/DDBJ whole genome shotgun (WGS) entry which is preliminary data.</text>
</comment>
<reference evidence="1 2" key="1">
    <citation type="submission" date="2019-07" db="EMBL/GenBank/DDBJ databases">
        <title>Genomics analysis of Aphanomyces spp. identifies a new class of oomycete effector associated with host adaptation.</title>
        <authorList>
            <person name="Gaulin E."/>
        </authorList>
    </citation>
    <scope>NUCLEOTIDE SEQUENCE [LARGE SCALE GENOMIC DNA]</scope>
    <source>
        <strain evidence="1 2">ATCC 201684</strain>
    </source>
</reference>
<name>A0A6G0WL26_9STRA</name>
<keyword evidence="2" id="KW-1185">Reference proteome</keyword>
<dbReference type="EMBL" id="VJMJ01000184">
    <property type="protein sequence ID" value="KAF0728002.1"/>
    <property type="molecule type" value="Genomic_DNA"/>
</dbReference>
<evidence type="ECO:0000313" key="1">
    <source>
        <dbReference type="EMBL" id="KAF0728002.1"/>
    </source>
</evidence>
<proteinExistence type="predicted"/>
<protein>
    <submittedName>
        <fullName evidence="1">Uncharacterized protein</fullName>
    </submittedName>
</protein>
<organism evidence="1 2">
    <name type="scientific">Aphanomyces euteiches</name>
    <dbReference type="NCBI Taxonomy" id="100861"/>
    <lineage>
        <taxon>Eukaryota</taxon>
        <taxon>Sar</taxon>
        <taxon>Stramenopiles</taxon>
        <taxon>Oomycota</taxon>
        <taxon>Saprolegniomycetes</taxon>
        <taxon>Saprolegniales</taxon>
        <taxon>Verrucalvaceae</taxon>
        <taxon>Aphanomyces</taxon>
    </lineage>
</organism>
<gene>
    <name evidence="1" type="ORF">Ae201684_014108</name>
</gene>
<dbReference type="VEuPathDB" id="FungiDB:AeMF1_014427"/>
<sequence>MQHDGFRKRDYHQIRLTYFRIRGSRRDEECTSTPLSMVYGMTKAIAMAARPATTPEAEDLGVVVGAEVVVVELEDEPGAAVEDVEFDTEEYLLAIDNEKIAFSTDLSQSQL</sequence>
<accession>A0A6G0WL26</accession>